<dbReference type="PANTHER" id="PTHR44688:SF16">
    <property type="entry name" value="DNA-BINDING TRANSCRIPTIONAL ACTIVATOR DEVR_DOSR"/>
    <property type="match status" value="1"/>
</dbReference>
<dbReference type="InterPro" id="IPR036388">
    <property type="entry name" value="WH-like_DNA-bd_sf"/>
</dbReference>
<dbReference type="SMART" id="SM00421">
    <property type="entry name" value="HTH_LUXR"/>
    <property type="match status" value="1"/>
</dbReference>
<dbReference type="Pfam" id="PF00196">
    <property type="entry name" value="GerE"/>
    <property type="match status" value="1"/>
</dbReference>
<keyword evidence="2" id="KW-0238">DNA-binding</keyword>
<keyword evidence="3" id="KW-0804">Transcription</keyword>
<dbReference type="RefSeq" id="WP_338608610.1">
    <property type="nucleotide sequence ID" value="NZ_CP146275.1"/>
</dbReference>
<evidence type="ECO:0000259" key="4">
    <source>
        <dbReference type="PROSITE" id="PS50043"/>
    </source>
</evidence>
<reference evidence="5 6" key="1">
    <citation type="submission" date="2024-02" db="EMBL/GenBank/DDBJ databases">
        <title>Complete genome sequence of Pelagibacterium nitratireducens ZH15.</title>
        <authorList>
            <person name="Zhao L.H."/>
        </authorList>
    </citation>
    <scope>NUCLEOTIDE SEQUENCE [LARGE SCALE GENOMIC DNA]</scope>
    <source>
        <strain evidence="5 6">ZH15</strain>
    </source>
</reference>
<dbReference type="CDD" id="cd06170">
    <property type="entry name" value="LuxR_C_like"/>
    <property type="match status" value="1"/>
</dbReference>
<gene>
    <name evidence="5" type="ORF">V6617_01575</name>
</gene>
<dbReference type="SUPFAM" id="SSF46894">
    <property type="entry name" value="C-terminal effector domain of the bipartite response regulators"/>
    <property type="match status" value="1"/>
</dbReference>
<organism evidence="5 6">
    <name type="scientific">Pelagibacterium nitratireducens</name>
    <dbReference type="NCBI Taxonomy" id="1046114"/>
    <lineage>
        <taxon>Bacteria</taxon>
        <taxon>Pseudomonadati</taxon>
        <taxon>Pseudomonadota</taxon>
        <taxon>Alphaproteobacteria</taxon>
        <taxon>Hyphomicrobiales</taxon>
        <taxon>Devosiaceae</taxon>
        <taxon>Pelagibacterium</taxon>
    </lineage>
</organism>
<keyword evidence="6" id="KW-1185">Reference proteome</keyword>
<protein>
    <submittedName>
        <fullName evidence="5">Autoinducer binding domain-containing protein</fullName>
    </submittedName>
</protein>
<dbReference type="Pfam" id="PF03472">
    <property type="entry name" value="Autoind_bind"/>
    <property type="match status" value="1"/>
</dbReference>
<name>A0ABZ2I7Y0_9HYPH</name>
<accession>A0ABZ2I7Y0</accession>
<dbReference type="PANTHER" id="PTHR44688">
    <property type="entry name" value="DNA-BINDING TRANSCRIPTIONAL ACTIVATOR DEVR_DOSR"/>
    <property type="match status" value="1"/>
</dbReference>
<dbReference type="InterPro" id="IPR005143">
    <property type="entry name" value="TF_LuxR_autoind-bd_dom"/>
</dbReference>
<proteinExistence type="predicted"/>
<feature type="domain" description="HTH luxR-type" evidence="4">
    <location>
        <begin position="172"/>
        <end position="237"/>
    </location>
</feature>
<dbReference type="InterPro" id="IPR036693">
    <property type="entry name" value="TF_LuxR_autoind-bd_dom_sf"/>
</dbReference>
<dbReference type="EMBL" id="CP146275">
    <property type="protein sequence ID" value="WWT33187.1"/>
    <property type="molecule type" value="Genomic_DNA"/>
</dbReference>
<sequence length="239" mass="26668">MNASVERILAFGECIAGFSEPEPLIDQFRILVQSLGFSRFIISGLPWEGFDFRHLMAGSNVPEDWLEVYVDNDYLRDDAIARAALVNTAPFTWQAAKRKFAISARALEIAEGWEAHGCRDGITFPFLDPHNRMAVASIMTDRKVAIAPHLVIILQGIMPMVYDRFWQLEAGKREQLAQLSGREVEVLKLVSGGKRLHEIAAILNVSFSTVRHHLRTASEKLGGTSLPHTVAAAIFSRQI</sequence>
<evidence type="ECO:0000256" key="3">
    <source>
        <dbReference type="ARBA" id="ARBA00023163"/>
    </source>
</evidence>
<evidence type="ECO:0000313" key="6">
    <source>
        <dbReference type="Proteomes" id="UP001369958"/>
    </source>
</evidence>
<keyword evidence="1" id="KW-0805">Transcription regulation</keyword>
<evidence type="ECO:0000256" key="1">
    <source>
        <dbReference type="ARBA" id="ARBA00023015"/>
    </source>
</evidence>
<dbReference type="SUPFAM" id="SSF75516">
    <property type="entry name" value="Pheromone-binding domain of LuxR-like quorum-sensing transcription factors"/>
    <property type="match status" value="1"/>
</dbReference>
<dbReference type="PRINTS" id="PR00038">
    <property type="entry name" value="HTHLUXR"/>
</dbReference>
<dbReference type="Gene3D" id="1.10.10.10">
    <property type="entry name" value="Winged helix-like DNA-binding domain superfamily/Winged helix DNA-binding domain"/>
    <property type="match status" value="1"/>
</dbReference>
<evidence type="ECO:0000256" key="2">
    <source>
        <dbReference type="ARBA" id="ARBA00023125"/>
    </source>
</evidence>
<dbReference type="Gene3D" id="3.30.450.80">
    <property type="entry name" value="Transcription factor LuxR-like, autoinducer-binding domain"/>
    <property type="match status" value="1"/>
</dbReference>
<dbReference type="InterPro" id="IPR000792">
    <property type="entry name" value="Tscrpt_reg_LuxR_C"/>
</dbReference>
<evidence type="ECO:0000313" key="5">
    <source>
        <dbReference type="EMBL" id="WWT33187.1"/>
    </source>
</evidence>
<dbReference type="Proteomes" id="UP001369958">
    <property type="component" value="Chromosome"/>
</dbReference>
<dbReference type="PROSITE" id="PS50043">
    <property type="entry name" value="HTH_LUXR_2"/>
    <property type="match status" value="1"/>
</dbReference>
<dbReference type="InterPro" id="IPR016032">
    <property type="entry name" value="Sig_transdc_resp-reg_C-effctor"/>
</dbReference>